<keyword evidence="3" id="KW-0804">Transcription</keyword>
<protein>
    <submittedName>
        <fullName evidence="5">Transcriptional regulator, AraC family</fullName>
    </submittedName>
</protein>
<dbReference type="PANTHER" id="PTHR46796:SF13">
    <property type="entry name" value="HTH-TYPE TRANSCRIPTIONAL ACTIVATOR RHAS"/>
    <property type="match status" value="1"/>
</dbReference>
<reference evidence="6" key="1">
    <citation type="submission" date="2009-08" db="EMBL/GenBank/DDBJ databases">
        <title>The complete genome of Chitinophaga pinensis DSM 2588.</title>
        <authorList>
            <consortium name="US DOE Joint Genome Institute (JGI-PGF)"/>
            <person name="Lucas S."/>
            <person name="Copeland A."/>
            <person name="Lapidus A."/>
            <person name="Glavina del Rio T."/>
            <person name="Dalin E."/>
            <person name="Tice H."/>
            <person name="Bruce D."/>
            <person name="Goodwin L."/>
            <person name="Pitluck S."/>
            <person name="Kyrpides N."/>
            <person name="Mavromatis K."/>
            <person name="Ivanova N."/>
            <person name="Mikhailova N."/>
            <person name="Sims D."/>
            <person name="Meinche L."/>
            <person name="Brettin T."/>
            <person name="Detter J.C."/>
            <person name="Han C."/>
            <person name="Larimer F."/>
            <person name="Land M."/>
            <person name="Hauser L."/>
            <person name="Markowitz V."/>
            <person name="Cheng J.-F."/>
            <person name="Hugenholtz P."/>
            <person name="Woyke T."/>
            <person name="Wu D."/>
            <person name="Spring S."/>
            <person name="Klenk H.-P."/>
            <person name="Eisen J.A."/>
        </authorList>
    </citation>
    <scope>NUCLEOTIDE SEQUENCE [LARGE SCALE GENOMIC DNA]</scope>
    <source>
        <strain evidence="6">ATCC 43595 / DSM 2588 / LMG 13176 / NBRC 15968 / NCIMB 11800 / UQM 2034</strain>
    </source>
</reference>
<dbReference type="GO" id="GO:0043565">
    <property type="term" value="F:sequence-specific DNA binding"/>
    <property type="evidence" value="ECO:0007669"/>
    <property type="project" value="InterPro"/>
</dbReference>
<dbReference type="OrthoDB" id="655946at2"/>
<dbReference type="RefSeq" id="WP_012794258.1">
    <property type="nucleotide sequence ID" value="NC_013132.1"/>
</dbReference>
<dbReference type="Pfam" id="PF20240">
    <property type="entry name" value="DUF6597"/>
    <property type="match status" value="1"/>
</dbReference>
<dbReference type="InterPro" id="IPR009057">
    <property type="entry name" value="Homeodomain-like_sf"/>
</dbReference>
<evidence type="ECO:0000256" key="2">
    <source>
        <dbReference type="ARBA" id="ARBA00023125"/>
    </source>
</evidence>
<proteinExistence type="predicted"/>
<reference evidence="5 6" key="2">
    <citation type="journal article" date="2010" name="Stand. Genomic Sci.">
        <title>Complete genome sequence of Chitinophaga pinensis type strain (UQM 2034).</title>
        <authorList>
            <person name="Glavina Del Rio T."/>
            <person name="Abt B."/>
            <person name="Spring S."/>
            <person name="Lapidus A."/>
            <person name="Nolan M."/>
            <person name="Tice H."/>
            <person name="Copeland A."/>
            <person name="Cheng J.F."/>
            <person name="Chen F."/>
            <person name="Bruce D."/>
            <person name="Goodwin L."/>
            <person name="Pitluck S."/>
            <person name="Ivanova N."/>
            <person name="Mavromatis K."/>
            <person name="Mikhailova N."/>
            <person name="Pati A."/>
            <person name="Chen A."/>
            <person name="Palaniappan K."/>
            <person name="Land M."/>
            <person name="Hauser L."/>
            <person name="Chang Y.J."/>
            <person name="Jeffries C.D."/>
            <person name="Chain P."/>
            <person name="Saunders E."/>
            <person name="Detter J.C."/>
            <person name="Brettin T."/>
            <person name="Rohde M."/>
            <person name="Goker M."/>
            <person name="Bristow J."/>
            <person name="Eisen J.A."/>
            <person name="Markowitz V."/>
            <person name="Hugenholtz P."/>
            <person name="Kyrpides N.C."/>
            <person name="Klenk H.P."/>
            <person name="Lucas S."/>
        </authorList>
    </citation>
    <scope>NUCLEOTIDE SEQUENCE [LARGE SCALE GENOMIC DNA]</scope>
    <source>
        <strain evidence="6">ATCC 43595 / DSM 2588 / LMG 13176 / NBRC 15968 / NCIMB 11800 / UQM 2034</strain>
    </source>
</reference>
<dbReference type="SUPFAM" id="SSF46689">
    <property type="entry name" value="Homeodomain-like"/>
    <property type="match status" value="1"/>
</dbReference>
<organism evidence="5 6">
    <name type="scientific">Chitinophaga pinensis (strain ATCC 43595 / DSM 2588 / LMG 13176 / NBRC 15968 / NCIMB 11800 / UQM 2034)</name>
    <dbReference type="NCBI Taxonomy" id="485918"/>
    <lineage>
        <taxon>Bacteria</taxon>
        <taxon>Pseudomonadati</taxon>
        <taxon>Bacteroidota</taxon>
        <taxon>Chitinophagia</taxon>
        <taxon>Chitinophagales</taxon>
        <taxon>Chitinophagaceae</taxon>
        <taxon>Chitinophaga</taxon>
    </lineage>
</organism>
<dbReference type="InterPro" id="IPR046532">
    <property type="entry name" value="DUF6597"/>
</dbReference>
<gene>
    <name evidence="5" type="ordered locus">Cpin_6692</name>
</gene>
<dbReference type="InterPro" id="IPR018060">
    <property type="entry name" value="HTH_AraC"/>
</dbReference>
<dbReference type="SMART" id="SM00342">
    <property type="entry name" value="HTH_ARAC"/>
    <property type="match status" value="1"/>
</dbReference>
<dbReference type="AlphaFoldDB" id="A0A979GAZ9"/>
<dbReference type="KEGG" id="cpi:Cpin_6692"/>
<sequence length="260" mass="30053">MRLQLYNAIEKLQPYIRLICTMECDDDIDTRHVRVLPDTCAELFVNYTTTPLAIIDKALYRRSIITSRMSQPMDVQMRKGSGVIAICFQPGMAYKFFHQPMHTLTDTTVELADVWEDMATEMEDQLADAGNNVARVAIVQQYLLRQLANSKDDQQITNCLLLAQRSPASLSVKALTENTGISQRYLLRKFQQYVGLSPKEYLKVNRFVRSLQYLKKYPDQSLTHIAYESGYYDQAHFIRDYNTYSGHTPKEVAQSQHILY</sequence>
<evidence type="ECO:0000256" key="1">
    <source>
        <dbReference type="ARBA" id="ARBA00023015"/>
    </source>
</evidence>
<name>A0A979GAZ9_CHIPD</name>
<dbReference type="GO" id="GO:0003700">
    <property type="term" value="F:DNA-binding transcription factor activity"/>
    <property type="evidence" value="ECO:0007669"/>
    <property type="project" value="InterPro"/>
</dbReference>
<dbReference type="Pfam" id="PF12833">
    <property type="entry name" value="HTH_18"/>
    <property type="match status" value="1"/>
</dbReference>
<feature type="domain" description="HTH araC/xylS-type" evidence="4">
    <location>
        <begin position="154"/>
        <end position="255"/>
    </location>
</feature>
<dbReference type="Proteomes" id="UP000002215">
    <property type="component" value="Chromosome"/>
</dbReference>
<dbReference type="EMBL" id="CP001699">
    <property type="protein sequence ID" value="ACU64095.1"/>
    <property type="molecule type" value="Genomic_DNA"/>
</dbReference>
<evidence type="ECO:0000313" key="5">
    <source>
        <dbReference type="EMBL" id="ACU64095.1"/>
    </source>
</evidence>
<keyword evidence="2" id="KW-0238">DNA-binding</keyword>
<evidence type="ECO:0000256" key="3">
    <source>
        <dbReference type="ARBA" id="ARBA00023163"/>
    </source>
</evidence>
<accession>A0A979GAZ9</accession>
<dbReference type="PROSITE" id="PS01124">
    <property type="entry name" value="HTH_ARAC_FAMILY_2"/>
    <property type="match status" value="1"/>
</dbReference>
<evidence type="ECO:0000313" key="6">
    <source>
        <dbReference type="Proteomes" id="UP000002215"/>
    </source>
</evidence>
<evidence type="ECO:0000259" key="4">
    <source>
        <dbReference type="PROSITE" id="PS01124"/>
    </source>
</evidence>
<keyword evidence="1" id="KW-0805">Transcription regulation</keyword>
<dbReference type="Gene3D" id="1.10.10.60">
    <property type="entry name" value="Homeodomain-like"/>
    <property type="match status" value="1"/>
</dbReference>
<dbReference type="PANTHER" id="PTHR46796">
    <property type="entry name" value="HTH-TYPE TRANSCRIPTIONAL ACTIVATOR RHAS-RELATED"/>
    <property type="match status" value="1"/>
</dbReference>
<dbReference type="InterPro" id="IPR050204">
    <property type="entry name" value="AraC_XylS_family_regulators"/>
</dbReference>